<feature type="binding site" evidence="7">
    <location>
        <position position="111"/>
    </location>
    <ligand>
        <name>Fe cation</name>
        <dbReference type="ChEBI" id="CHEBI:24875"/>
    </ligand>
</feature>
<keyword evidence="2 7" id="KW-0819">tRNA processing</keyword>
<dbReference type="NCBIfam" id="TIGR00329">
    <property type="entry name" value="gcp_kae1"/>
    <property type="match status" value="1"/>
</dbReference>
<evidence type="ECO:0000256" key="4">
    <source>
        <dbReference type="ARBA" id="ARBA00023004"/>
    </source>
</evidence>
<keyword evidence="5 7" id="KW-0012">Acyltransferase</keyword>
<organism evidence="9 10">
    <name type="scientific">Mesosutterella porci</name>
    <dbReference type="NCBI Taxonomy" id="2915351"/>
    <lineage>
        <taxon>Bacteria</taxon>
        <taxon>Pseudomonadati</taxon>
        <taxon>Pseudomonadota</taxon>
        <taxon>Betaproteobacteria</taxon>
        <taxon>Burkholderiales</taxon>
        <taxon>Sutterellaceae</taxon>
        <taxon>Mesosutterella</taxon>
    </lineage>
</organism>
<keyword evidence="7" id="KW-0963">Cytoplasm</keyword>
<evidence type="ECO:0000256" key="3">
    <source>
        <dbReference type="ARBA" id="ARBA00022723"/>
    </source>
</evidence>
<comment type="caution">
    <text evidence="7">Lacks conserved residue(s) required for the propagation of feature annotation.</text>
</comment>
<comment type="cofactor">
    <cofactor evidence="7">
        <name>Fe(2+)</name>
        <dbReference type="ChEBI" id="CHEBI:29033"/>
    </cofactor>
    <text evidence="7">Binds 1 Fe(2+) ion per subunit.</text>
</comment>
<comment type="catalytic activity">
    <reaction evidence="6 7">
        <text>L-threonylcarbamoyladenylate + adenosine(37) in tRNA = N(6)-L-threonylcarbamoyladenosine(37) in tRNA + AMP + H(+)</text>
        <dbReference type="Rhea" id="RHEA:37059"/>
        <dbReference type="Rhea" id="RHEA-COMP:10162"/>
        <dbReference type="Rhea" id="RHEA-COMP:10163"/>
        <dbReference type="ChEBI" id="CHEBI:15378"/>
        <dbReference type="ChEBI" id="CHEBI:73682"/>
        <dbReference type="ChEBI" id="CHEBI:74411"/>
        <dbReference type="ChEBI" id="CHEBI:74418"/>
        <dbReference type="ChEBI" id="CHEBI:456215"/>
        <dbReference type="EC" id="2.3.1.234"/>
    </reaction>
</comment>
<evidence type="ECO:0000259" key="8">
    <source>
        <dbReference type="Pfam" id="PF00814"/>
    </source>
</evidence>
<dbReference type="Gene3D" id="3.30.420.40">
    <property type="match status" value="2"/>
</dbReference>
<gene>
    <name evidence="7 9" type="primary">tsaD</name>
    <name evidence="9" type="ORF">MAF45_10040</name>
</gene>
<dbReference type="GO" id="GO:0061711">
    <property type="term" value="F:tRNA N(6)-L-threonylcarbamoyladenine synthase activity"/>
    <property type="evidence" value="ECO:0007669"/>
    <property type="project" value="UniProtKB-EC"/>
</dbReference>
<dbReference type="NCBIfam" id="TIGR03723">
    <property type="entry name" value="T6A_TsaD_YgjD"/>
    <property type="match status" value="1"/>
</dbReference>
<evidence type="ECO:0000256" key="6">
    <source>
        <dbReference type="ARBA" id="ARBA00048117"/>
    </source>
</evidence>
<comment type="caution">
    <text evidence="9">The sequence shown here is derived from an EMBL/GenBank/DDBJ whole genome shotgun (WGS) entry which is preliminary data.</text>
</comment>
<dbReference type="HAMAP" id="MF_01445">
    <property type="entry name" value="TsaD"/>
    <property type="match status" value="1"/>
</dbReference>
<sequence length="352" mass="37179">MLILGIESSCDETGVALIDSSLGLLAHRIHTQIDMHRAFGGVVPELASRDHIRRVLALTDEVLEEAGRSRGDLTAVAVTEGPGLAGALLVGVSVAHAIGYALGLPVIGVHHLEGHLLASLLADPAPRFPFVALLVSGGHTQFMRVQRFGSYELLGETLDDAAGEAFDKTAQLLGMCYPGGPAVSALAEKGRPGAFEFPRPMIHSPDLNMSFSGLKTAVLNTVTKAEHPEDPQFRADVARGFVDAVTDVLTAKAVRALKKTRLSSLVVAGGVSANKQLRAALTAAVEARRGKIFFPPLALCTDNGAMIAVAGLKRLEAMTEEEREACRHRLAFTAKPRWTLTEAAHPDGAAGL</sequence>
<comment type="function">
    <text evidence="7">Required for the formation of a threonylcarbamoyl group on adenosine at position 37 (t(6)A37) in tRNAs that read codons beginning with adenine. Is involved in the transfer of the threonylcarbamoyl moiety of threonylcarbamoyl-AMP (TC-AMP) to the N6 group of A37, together with TsaE and TsaB. TsaD likely plays a direct catalytic role in this reaction.</text>
</comment>
<dbReference type="PRINTS" id="PR00789">
    <property type="entry name" value="OSIALOPTASE"/>
</dbReference>
<dbReference type="PANTHER" id="PTHR11735:SF6">
    <property type="entry name" value="TRNA N6-ADENOSINE THREONYLCARBAMOYLTRANSFERASE, MITOCHONDRIAL"/>
    <property type="match status" value="1"/>
</dbReference>
<dbReference type="CDD" id="cd24133">
    <property type="entry name" value="ASKHA_NBD_TsaD_bac"/>
    <property type="match status" value="1"/>
</dbReference>
<dbReference type="Pfam" id="PF00814">
    <property type="entry name" value="TsaD"/>
    <property type="match status" value="1"/>
</dbReference>
<dbReference type="RefSeq" id="WP_237980294.1">
    <property type="nucleotide sequence ID" value="NZ_JAKNCT010000013.1"/>
</dbReference>
<proteinExistence type="inferred from homology"/>
<feature type="binding site" evidence="7">
    <location>
        <position position="180"/>
    </location>
    <ligand>
        <name>substrate</name>
    </ligand>
</feature>
<dbReference type="EC" id="2.3.1.234" evidence="7"/>
<dbReference type="EMBL" id="JAKNCT010000013">
    <property type="protein sequence ID" value="MCG5031776.1"/>
    <property type="molecule type" value="Genomic_DNA"/>
</dbReference>
<evidence type="ECO:0000256" key="1">
    <source>
        <dbReference type="ARBA" id="ARBA00022679"/>
    </source>
</evidence>
<feature type="binding site" evidence="7">
    <location>
        <position position="274"/>
    </location>
    <ligand>
        <name>substrate</name>
    </ligand>
</feature>
<feature type="domain" description="Gcp-like" evidence="8">
    <location>
        <begin position="24"/>
        <end position="308"/>
    </location>
</feature>
<dbReference type="SUPFAM" id="SSF53067">
    <property type="entry name" value="Actin-like ATPase domain"/>
    <property type="match status" value="2"/>
</dbReference>
<comment type="similarity">
    <text evidence="7">Belongs to the KAE1 / TsaD family.</text>
</comment>
<dbReference type="Proteomes" id="UP001297600">
    <property type="component" value="Unassembled WGS sequence"/>
</dbReference>
<evidence type="ECO:0000256" key="2">
    <source>
        <dbReference type="ARBA" id="ARBA00022694"/>
    </source>
</evidence>
<feature type="binding site" evidence="7">
    <location>
        <position position="167"/>
    </location>
    <ligand>
        <name>substrate</name>
    </ligand>
</feature>
<dbReference type="InterPro" id="IPR022450">
    <property type="entry name" value="TsaD"/>
</dbReference>
<dbReference type="InterPro" id="IPR043129">
    <property type="entry name" value="ATPase_NBD"/>
</dbReference>
<feature type="binding site" evidence="7">
    <location>
        <position position="115"/>
    </location>
    <ligand>
        <name>Fe cation</name>
        <dbReference type="ChEBI" id="CHEBI:24875"/>
    </ligand>
</feature>
<feature type="binding site" evidence="7">
    <location>
        <position position="302"/>
    </location>
    <ligand>
        <name>Fe cation</name>
        <dbReference type="ChEBI" id="CHEBI:24875"/>
    </ligand>
</feature>
<reference evidence="9 10" key="1">
    <citation type="submission" date="2022-02" db="EMBL/GenBank/DDBJ databases">
        <title>Mesosutterella porci, a novel member of the family Sutterellaceae from pig feces.</title>
        <authorList>
            <person name="Wylensek D."/>
            <person name="Clavel T."/>
        </authorList>
    </citation>
    <scope>NUCLEOTIDE SEQUENCE [LARGE SCALE GENOMIC DNA]</scope>
    <source>
        <strain evidence="10">oilRF-744-wt-GAM-9</strain>
    </source>
</reference>
<dbReference type="InterPro" id="IPR017861">
    <property type="entry name" value="KAE1/TsaD"/>
</dbReference>
<keyword evidence="1 7" id="KW-0808">Transferase</keyword>
<dbReference type="PANTHER" id="PTHR11735">
    <property type="entry name" value="TRNA N6-ADENOSINE THREONYLCARBAMOYLTRANSFERASE"/>
    <property type="match status" value="1"/>
</dbReference>
<evidence type="ECO:0000256" key="7">
    <source>
        <dbReference type="HAMAP-Rule" id="MF_01445"/>
    </source>
</evidence>
<protein>
    <recommendedName>
        <fullName evidence="7">tRNA N6-adenosine threonylcarbamoyltransferase</fullName>
        <ecNumber evidence="7">2.3.1.234</ecNumber>
    </recommendedName>
    <alternativeName>
        <fullName evidence="7">N6-L-threonylcarbamoyladenine synthase</fullName>
        <shortName evidence="7">t(6)A synthase</shortName>
    </alternativeName>
    <alternativeName>
        <fullName evidence="7">t(6)A37 threonylcarbamoyladenosine biosynthesis protein TsaD</fullName>
    </alternativeName>
    <alternativeName>
        <fullName evidence="7">tRNA threonylcarbamoyladenosine biosynthesis protein TsaD</fullName>
    </alternativeName>
</protein>
<keyword evidence="3 7" id="KW-0479">Metal-binding</keyword>
<evidence type="ECO:0000313" key="9">
    <source>
        <dbReference type="EMBL" id="MCG5031776.1"/>
    </source>
</evidence>
<dbReference type="InterPro" id="IPR000905">
    <property type="entry name" value="Gcp-like_dom"/>
</dbReference>
<keyword evidence="10" id="KW-1185">Reference proteome</keyword>
<comment type="subcellular location">
    <subcellularLocation>
        <location evidence="7">Cytoplasm</location>
    </subcellularLocation>
</comment>
<accession>A0ABS9MT28</accession>
<name>A0ABS9MT28_9BURK</name>
<feature type="binding site" evidence="7">
    <location>
        <begin position="134"/>
        <end position="138"/>
    </location>
    <ligand>
        <name>substrate</name>
    </ligand>
</feature>
<keyword evidence="4 7" id="KW-0408">Iron</keyword>
<evidence type="ECO:0000313" key="10">
    <source>
        <dbReference type="Proteomes" id="UP001297600"/>
    </source>
</evidence>
<evidence type="ECO:0000256" key="5">
    <source>
        <dbReference type="ARBA" id="ARBA00023315"/>
    </source>
</evidence>